<dbReference type="Proteomes" id="UP000499080">
    <property type="component" value="Unassembled WGS sequence"/>
</dbReference>
<keyword evidence="2" id="KW-1185">Reference proteome</keyword>
<dbReference type="AlphaFoldDB" id="A0A4Y2FH93"/>
<gene>
    <name evidence="1" type="ORF">AVEN_250235_1</name>
</gene>
<accession>A0A4Y2FH93</accession>
<dbReference type="OrthoDB" id="8195485at2759"/>
<protein>
    <recommendedName>
        <fullName evidence="3">NYN domain-containing protein</fullName>
    </recommendedName>
</protein>
<reference evidence="1 2" key="1">
    <citation type="journal article" date="2019" name="Sci. Rep.">
        <title>Orb-weaving spider Araneus ventricosus genome elucidates the spidroin gene catalogue.</title>
        <authorList>
            <person name="Kono N."/>
            <person name="Nakamura H."/>
            <person name="Ohtoshi R."/>
            <person name="Moran D.A.P."/>
            <person name="Shinohara A."/>
            <person name="Yoshida Y."/>
            <person name="Fujiwara M."/>
            <person name="Mori M."/>
            <person name="Tomita M."/>
            <person name="Arakawa K."/>
        </authorList>
    </citation>
    <scope>NUCLEOTIDE SEQUENCE [LARGE SCALE GENOMIC DNA]</scope>
</reference>
<organism evidence="1 2">
    <name type="scientific">Araneus ventricosus</name>
    <name type="common">Orbweaver spider</name>
    <name type="synonym">Epeira ventricosa</name>
    <dbReference type="NCBI Taxonomy" id="182803"/>
    <lineage>
        <taxon>Eukaryota</taxon>
        <taxon>Metazoa</taxon>
        <taxon>Ecdysozoa</taxon>
        <taxon>Arthropoda</taxon>
        <taxon>Chelicerata</taxon>
        <taxon>Arachnida</taxon>
        <taxon>Araneae</taxon>
        <taxon>Araneomorphae</taxon>
        <taxon>Entelegynae</taxon>
        <taxon>Araneoidea</taxon>
        <taxon>Araneidae</taxon>
        <taxon>Araneus</taxon>
    </lineage>
</organism>
<evidence type="ECO:0000313" key="2">
    <source>
        <dbReference type="Proteomes" id="UP000499080"/>
    </source>
</evidence>
<evidence type="ECO:0008006" key="3">
    <source>
        <dbReference type="Google" id="ProtNLM"/>
    </source>
</evidence>
<evidence type="ECO:0000313" key="1">
    <source>
        <dbReference type="EMBL" id="GBM39916.1"/>
    </source>
</evidence>
<name>A0A4Y2FH93_ARAVE</name>
<proteinExistence type="predicted"/>
<sequence length="98" mass="11081">MFDESMSSIMSQEKFLSNHKNKQRLINILRVKFQKEGFVVKQAQGDVDYLIIKSALEIGKSSQCVVAVGEDIDLLVIMTASTNSENIFYLKHERGKAV</sequence>
<comment type="caution">
    <text evidence="1">The sequence shown here is derived from an EMBL/GenBank/DDBJ whole genome shotgun (WGS) entry which is preliminary data.</text>
</comment>
<dbReference type="EMBL" id="BGPR01000910">
    <property type="protein sequence ID" value="GBM39916.1"/>
    <property type="molecule type" value="Genomic_DNA"/>
</dbReference>